<organism evidence="1 2">
    <name type="scientific">Lancefieldella rimae (strain ATCC 49626 / DSM 7090 / CCUG 31168 / NBRC 15546 / VPI D140H-11A)</name>
    <name type="common">Atopobium rimae</name>
    <dbReference type="NCBI Taxonomy" id="553184"/>
    <lineage>
        <taxon>Bacteria</taxon>
        <taxon>Bacillati</taxon>
        <taxon>Actinomycetota</taxon>
        <taxon>Coriobacteriia</taxon>
        <taxon>Coriobacteriales</taxon>
        <taxon>Atopobiaceae</taxon>
        <taxon>Lancefieldella</taxon>
    </lineage>
</organism>
<reference evidence="1 2" key="1">
    <citation type="submission" date="2009-01" db="EMBL/GenBank/DDBJ databases">
        <authorList>
            <person name="Madupu R."/>
            <person name="Sebastian Y."/>
            <person name="Durkin A.S."/>
            <person name="Torralba M."/>
            <person name="Methe B."/>
            <person name="Sutton G.G."/>
            <person name="Strausberg R.L."/>
            <person name="Nelson K.E."/>
        </authorList>
    </citation>
    <scope>NUCLEOTIDE SEQUENCE [LARGE SCALE GENOMIC DNA]</scope>
    <source>
        <strain evidence="1 2">ATCC 49626</strain>
    </source>
</reference>
<dbReference type="AlphaFoldDB" id="B9CMT7"/>
<dbReference type="Proteomes" id="UP000004070">
    <property type="component" value="Unassembled WGS sequence"/>
</dbReference>
<accession>B9CMT7</accession>
<evidence type="ECO:0000313" key="2">
    <source>
        <dbReference type="Proteomes" id="UP000004070"/>
    </source>
</evidence>
<dbReference type="EMBL" id="ACFE01000003">
    <property type="protein sequence ID" value="EEE17122.1"/>
    <property type="molecule type" value="Genomic_DNA"/>
</dbReference>
<proteinExistence type="predicted"/>
<gene>
    <name evidence="1" type="ORF">ATORI0001_0896</name>
</gene>
<sequence length="122" mass="14311">MRCRSIHTFGMRQNIDVAFMSQYGEVLASFRNVLPGKVLSCPQAYSTFERYSDAGAWFNVGEHYFISDMCVSAVQRRNSKRKGEEYELPSQNMSKMRRRTFPRYGSLLRLSVRFLQKEAFEE</sequence>
<protein>
    <submittedName>
        <fullName evidence="1">Uncharacterized protein</fullName>
    </submittedName>
</protein>
<name>B9CMT7_LANR4</name>
<comment type="caution">
    <text evidence="1">The sequence shown here is derived from an EMBL/GenBank/DDBJ whole genome shotgun (WGS) entry which is preliminary data.</text>
</comment>
<evidence type="ECO:0000313" key="1">
    <source>
        <dbReference type="EMBL" id="EEE17122.1"/>
    </source>
</evidence>